<organism evidence="5">
    <name type="scientific">Tanacetum cinerariifolium</name>
    <name type="common">Dalmatian daisy</name>
    <name type="synonym">Chrysanthemum cinerariifolium</name>
    <dbReference type="NCBI Taxonomy" id="118510"/>
    <lineage>
        <taxon>Eukaryota</taxon>
        <taxon>Viridiplantae</taxon>
        <taxon>Streptophyta</taxon>
        <taxon>Embryophyta</taxon>
        <taxon>Tracheophyta</taxon>
        <taxon>Spermatophyta</taxon>
        <taxon>Magnoliopsida</taxon>
        <taxon>eudicotyledons</taxon>
        <taxon>Gunneridae</taxon>
        <taxon>Pentapetalae</taxon>
        <taxon>asterids</taxon>
        <taxon>campanulids</taxon>
        <taxon>Asterales</taxon>
        <taxon>Asteraceae</taxon>
        <taxon>Asteroideae</taxon>
        <taxon>Anthemideae</taxon>
        <taxon>Anthemidinae</taxon>
        <taxon>Tanacetum</taxon>
    </lineage>
</organism>
<dbReference type="InterPro" id="IPR013103">
    <property type="entry name" value="RVT_2"/>
</dbReference>
<keyword evidence="2" id="KW-0378">Hydrolase</keyword>
<dbReference type="PANTHER" id="PTHR42648">
    <property type="entry name" value="TRANSPOSASE, PUTATIVE-RELATED"/>
    <property type="match status" value="1"/>
</dbReference>
<accession>A0A699H4R2</accession>
<dbReference type="SUPFAM" id="SSF56672">
    <property type="entry name" value="DNA/RNA polymerases"/>
    <property type="match status" value="1"/>
</dbReference>
<protein>
    <submittedName>
        <fullName evidence="5">Ribonuclease H-like domain-containing protein</fullName>
    </submittedName>
</protein>
<feature type="compositionally biased region" description="Basic residues" evidence="3">
    <location>
        <begin position="174"/>
        <end position="186"/>
    </location>
</feature>
<feature type="region of interest" description="Disordered" evidence="3">
    <location>
        <begin position="529"/>
        <end position="569"/>
    </location>
</feature>
<reference evidence="5" key="1">
    <citation type="journal article" date="2019" name="Sci. Rep.">
        <title>Draft genome of Tanacetum cinerariifolium, the natural source of mosquito coil.</title>
        <authorList>
            <person name="Yamashiro T."/>
            <person name="Shiraishi A."/>
            <person name="Satake H."/>
            <person name="Nakayama K."/>
        </authorList>
    </citation>
    <scope>NUCLEOTIDE SEQUENCE</scope>
</reference>
<evidence type="ECO:0000256" key="1">
    <source>
        <dbReference type="ARBA" id="ARBA00022723"/>
    </source>
</evidence>
<dbReference type="InterPro" id="IPR001584">
    <property type="entry name" value="Integrase_cat-core"/>
</dbReference>
<dbReference type="GO" id="GO:0015074">
    <property type="term" value="P:DNA integration"/>
    <property type="evidence" value="ECO:0007669"/>
    <property type="project" value="InterPro"/>
</dbReference>
<name>A0A699H4R2_TANCI</name>
<sequence>MPLIRDLRMIDEHFKSESVDVSTVSSSADKTVDITHKDDDSEGELSPTVEVKTVKLSIERIKYVKTPRETVKTTESHKPHKHYPRGNKRNWNNLMSHRLGSNFKMINKACYVCGSFEHLQNVCDKKDRICSTSSLNSISKINTVAASVNTAIRPVNAAGSQSNVNHSRPISKVIPRRHSQQTRPFNKRSLNKRSVFNKKVNTVRVNDSTARGRVVVSGNIRREVNAVKASACWVWKAKNSSASNTFKKYSYIDARGRSKSIMAWIPKRNKCYLIDFEAFDGGFVSFRDGKGRNSGKGKIKTGKLDFDDVYFYKEIKYNLFSVSQMCDKKNNVLFTDTECLVLSSNFKLLGESHVLLRVPRKDNIYSVDLKSVSPTRGIENQLDYKVKVIRSDNETEFKNSVMTQFCNDKGIKKEYSVARTLQQNRFAKRRNRTLIEAARTMLVDSKLPTTFWAEAVNTSFYVLNRALVTKPYNKTPYELIQGRPPLIDFMKPFGCPVTILNTRDNLGKFEGKSNEGYFVGNKKLVASQDEKKKNLNKKDARKKALKVDAGEASYNGGQDTQVSRSEDGSLFHQDRQTAHNNSTNDINTVSLPVSTARPSFVNAASQIPHNVARPSASTNTFKEHSFERFYPFKNAFPLLHVPMVTPINDTGIFGNAYDDDVLEKEVDMNNVDLSHAIPEATKFLNDHPQEQVIGSLEIRVQTRHLSKTHEEFGLLSSTLVDLPKDKWAIGTKWVYRNKKDEKGIVIKNKAKLVAQGHIQEEGIDYDEVFPPVARIEAIRLFLAYASFKDFTVYQIYVKSAFLYGKIEEDVYVCQPPSFEDPNKVYKVEKALYGLHQAPRAWPDITFAVCAYARFQVTLNTSHLHVVKRIFRYLKGQPKLGLWYPKYSPLYLEAYSDSDYARASLDRKSTTEGC</sequence>
<comment type="caution">
    <text evidence="5">The sequence shown here is derived from an EMBL/GenBank/DDBJ whole genome shotgun (WGS) entry which is preliminary data.</text>
</comment>
<dbReference type="EMBL" id="BKCJ010105014">
    <property type="protein sequence ID" value="GEX38140.1"/>
    <property type="molecule type" value="Genomic_DNA"/>
</dbReference>
<dbReference type="GO" id="GO:0016787">
    <property type="term" value="F:hydrolase activity"/>
    <property type="evidence" value="ECO:0007669"/>
    <property type="project" value="UniProtKB-KW"/>
</dbReference>
<dbReference type="InterPro" id="IPR043502">
    <property type="entry name" value="DNA/RNA_pol_sf"/>
</dbReference>
<dbReference type="InterPro" id="IPR039537">
    <property type="entry name" value="Retrotran_Ty1/copia-like"/>
</dbReference>
<evidence type="ECO:0000259" key="4">
    <source>
        <dbReference type="PROSITE" id="PS50994"/>
    </source>
</evidence>
<feature type="region of interest" description="Disordered" evidence="3">
    <location>
        <begin position="69"/>
        <end position="90"/>
    </location>
</feature>
<dbReference type="SUPFAM" id="SSF53098">
    <property type="entry name" value="Ribonuclease H-like"/>
    <property type="match status" value="1"/>
</dbReference>
<evidence type="ECO:0000256" key="3">
    <source>
        <dbReference type="SAM" id="MobiDB-lite"/>
    </source>
</evidence>
<evidence type="ECO:0000313" key="5">
    <source>
        <dbReference type="EMBL" id="GEX38140.1"/>
    </source>
</evidence>
<gene>
    <name evidence="5" type="ORF">Tci_310115</name>
</gene>
<feature type="compositionally biased region" description="Basic and acidic residues" evidence="3">
    <location>
        <begin position="529"/>
        <end position="538"/>
    </location>
</feature>
<dbReference type="Pfam" id="PF07727">
    <property type="entry name" value="RVT_2"/>
    <property type="match status" value="1"/>
</dbReference>
<dbReference type="InterPro" id="IPR036397">
    <property type="entry name" value="RNaseH_sf"/>
</dbReference>
<dbReference type="GO" id="GO:0046872">
    <property type="term" value="F:metal ion binding"/>
    <property type="evidence" value="ECO:0007669"/>
    <property type="project" value="UniProtKB-KW"/>
</dbReference>
<feature type="region of interest" description="Disordered" evidence="3">
    <location>
        <begin position="159"/>
        <end position="186"/>
    </location>
</feature>
<dbReference type="GO" id="GO:0003676">
    <property type="term" value="F:nucleic acid binding"/>
    <property type="evidence" value="ECO:0007669"/>
    <property type="project" value="InterPro"/>
</dbReference>
<dbReference type="PROSITE" id="PS50994">
    <property type="entry name" value="INTEGRASE"/>
    <property type="match status" value="1"/>
</dbReference>
<evidence type="ECO:0000256" key="2">
    <source>
        <dbReference type="ARBA" id="ARBA00022801"/>
    </source>
</evidence>
<dbReference type="AlphaFoldDB" id="A0A699H4R2"/>
<dbReference type="InterPro" id="IPR012337">
    <property type="entry name" value="RNaseH-like_sf"/>
</dbReference>
<feature type="domain" description="Integrase catalytic" evidence="4">
    <location>
        <begin position="387"/>
        <end position="484"/>
    </location>
</feature>
<dbReference type="PANTHER" id="PTHR42648:SF32">
    <property type="entry name" value="RIBONUCLEASE H-LIKE DOMAIN, GAG-PRE-INTEGRASE DOMAIN PROTEIN-RELATED"/>
    <property type="match status" value="1"/>
</dbReference>
<keyword evidence="1" id="KW-0479">Metal-binding</keyword>
<dbReference type="Gene3D" id="3.30.420.10">
    <property type="entry name" value="Ribonuclease H-like superfamily/Ribonuclease H"/>
    <property type="match status" value="1"/>
</dbReference>
<proteinExistence type="predicted"/>
<feature type="compositionally biased region" description="Polar residues" evidence="3">
    <location>
        <begin position="159"/>
        <end position="168"/>
    </location>
</feature>
<feature type="compositionally biased region" description="Basic residues" evidence="3">
    <location>
        <begin position="78"/>
        <end position="88"/>
    </location>
</feature>